<dbReference type="RefSeq" id="WP_194137834.1">
    <property type="nucleotide sequence ID" value="NZ_JADFFK010000037.1"/>
</dbReference>
<evidence type="ECO:0000256" key="4">
    <source>
        <dbReference type="ARBA" id="ARBA00023163"/>
    </source>
</evidence>
<evidence type="ECO:0000256" key="2">
    <source>
        <dbReference type="ARBA" id="ARBA00023015"/>
    </source>
</evidence>
<dbReference type="SUPFAM" id="SSF53850">
    <property type="entry name" value="Periplasmic binding protein-like II"/>
    <property type="match status" value="1"/>
</dbReference>
<dbReference type="EMBL" id="JADFFK010000037">
    <property type="protein sequence ID" value="MBE9640565.1"/>
    <property type="molecule type" value="Genomic_DNA"/>
</dbReference>
<keyword evidence="2" id="KW-0805">Transcription regulation</keyword>
<dbReference type="InterPro" id="IPR000847">
    <property type="entry name" value="LysR_HTH_N"/>
</dbReference>
<keyword evidence="7" id="KW-1185">Reference proteome</keyword>
<dbReference type="PROSITE" id="PS50931">
    <property type="entry name" value="HTH_LYSR"/>
    <property type="match status" value="1"/>
</dbReference>
<reference evidence="6 7" key="1">
    <citation type="journal article" date="2021" name="Int. J. Syst. Evol. Microbiol.">
        <title>Salipiger mangrovisoli sp. nov., isolated from mangrove soil and the proposal for the reclassification of Paraphaeobacter pallidus as Salipiger pallidus comb. nov.</title>
        <authorList>
            <person name="Du J."/>
            <person name="Liu Y."/>
            <person name="Pei T."/>
            <person name="Deng M.R."/>
            <person name="Zhu H."/>
        </authorList>
    </citation>
    <scope>NUCLEOTIDE SEQUENCE [LARGE SCALE GENOMIC DNA]</scope>
    <source>
        <strain evidence="6 7">6D45A</strain>
    </source>
</reference>
<sequence length="308" mass="33920">MIRLRQLEVLCAVIDLGTTSGAAEALSVSQPAVSNMIRHIEDLVGFPLFKREKGRLTPTPEALHIAQEAQHLFSQQKRVDRIINQLRGGTVGQLNVIATPSIGYVLLPRLITEFTRTRPRVKLSIELGSVDDIIQQLISGRADLGFSITLPRHTALSVRPMASGNMVCAMPEDHELALSRRINVLDLNHVRHISYGFGTPLGQMIDEVYRKNGIERRYFCEVRHTSTALEMVSAGAGVALVDNFALLGVARRSIAVREIEPAMPVALHGVTSNLFPTSHVAMQFQEFVRDALNDPAALAEWGITADYS</sequence>
<evidence type="ECO:0000256" key="1">
    <source>
        <dbReference type="ARBA" id="ARBA00009437"/>
    </source>
</evidence>
<dbReference type="PRINTS" id="PR00039">
    <property type="entry name" value="HTHLYSR"/>
</dbReference>
<dbReference type="InterPro" id="IPR036388">
    <property type="entry name" value="WH-like_DNA-bd_sf"/>
</dbReference>
<dbReference type="Proteomes" id="UP000607796">
    <property type="component" value="Unassembled WGS sequence"/>
</dbReference>
<organism evidence="6 7">
    <name type="scientific">Salipiger mangrovisoli</name>
    <dbReference type="NCBI Taxonomy" id="2865933"/>
    <lineage>
        <taxon>Bacteria</taxon>
        <taxon>Pseudomonadati</taxon>
        <taxon>Pseudomonadota</taxon>
        <taxon>Alphaproteobacteria</taxon>
        <taxon>Rhodobacterales</taxon>
        <taxon>Roseobacteraceae</taxon>
        <taxon>Salipiger</taxon>
    </lineage>
</organism>
<evidence type="ECO:0000256" key="3">
    <source>
        <dbReference type="ARBA" id="ARBA00023125"/>
    </source>
</evidence>
<dbReference type="Gene3D" id="3.40.190.290">
    <property type="match status" value="1"/>
</dbReference>
<dbReference type="InterPro" id="IPR005119">
    <property type="entry name" value="LysR_subst-bd"/>
</dbReference>
<evidence type="ECO:0000259" key="5">
    <source>
        <dbReference type="PROSITE" id="PS50931"/>
    </source>
</evidence>
<dbReference type="Pfam" id="PF03466">
    <property type="entry name" value="LysR_substrate"/>
    <property type="match status" value="1"/>
</dbReference>
<evidence type="ECO:0000313" key="6">
    <source>
        <dbReference type="EMBL" id="MBE9640565.1"/>
    </source>
</evidence>
<dbReference type="InterPro" id="IPR036390">
    <property type="entry name" value="WH_DNA-bd_sf"/>
</dbReference>
<proteinExistence type="inferred from homology"/>
<accession>A0ABR9XAT4</accession>
<protein>
    <submittedName>
        <fullName evidence="6">LysR family transcriptional regulator</fullName>
    </submittedName>
</protein>
<feature type="domain" description="HTH lysR-type" evidence="5">
    <location>
        <begin position="2"/>
        <end position="59"/>
    </location>
</feature>
<dbReference type="Gene3D" id="1.10.10.10">
    <property type="entry name" value="Winged helix-like DNA-binding domain superfamily/Winged helix DNA-binding domain"/>
    <property type="match status" value="1"/>
</dbReference>
<gene>
    <name evidence="6" type="ORF">IQ782_27310</name>
</gene>
<dbReference type="PANTHER" id="PTHR30427:SF1">
    <property type="entry name" value="TRANSCRIPTIONAL ACTIVATOR PROTEIN LYSR"/>
    <property type="match status" value="1"/>
</dbReference>
<comment type="similarity">
    <text evidence="1">Belongs to the LysR transcriptional regulatory family.</text>
</comment>
<evidence type="ECO:0000313" key="7">
    <source>
        <dbReference type="Proteomes" id="UP000607796"/>
    </source>
</evidence>
<comment type="caution">
    <text evidence="6">The sequence shown here is derived from an EMBL/GenBank/DDBJ whole genome shotgun (WGS) entry which is preliminary data.</text>
</comment>
<dbReference type="Pfam" id="PF00126">
    <property type="entry name" value="HTH_1"/>
    <property type="match status" value="1"/>
</dbReference>
<keyword evidence="3" id="KW-0238">DNA-binding</keyword>
<keyword evidence="4" id="KW-0804">Transcription</keyword>
<name>A0ABR9XAT4_9RHOB</name>
<dbReference type="SUPFAM" id="SSF46785">
    <property type="entry name" value="Winged helix' DNA-binding domain"/>
    <property type="match status" value="1"/>
</dbReference>
<dbReference type="PANTHER" id="PTHR30427">
    <property type="entry name" value="TRANSCRIPTIONAL ACTIVATOR PROTEIN LYSR"/>
    <property type="match status" value="1"/>
</dbReference>